<keyword evidence="7" id="KW-1185">Reference proteome</keyword>
<evidence type="ECO:0000259" key="5">
    <source>
        <dbReference type="Pfam" id="PF01094"/>
    </source>
</evidence>
<reference evidence="6" key="1">
    <citation type="submission" date="2021-03" db="EMBL/GenBank/DDBJ databases">
        <authorList>
            <person name="Bekaert M."/>
        </authorList>
    </citation>
    <scope>NUCLEOTIDE SEQUENCE</scope>
</reference>
<dbReference type="AlphaFoldDB" id="A0A8S3VDH9"/>
<feature type="domain" description="Receptor ligand binding region" evidence="5">
    <location>
        <begin position="51"/>
        <end position="233"/>
    </location>
</feature>
<dbReference type="GO" id="GO:0016020">
    <property type="term" value="C:membrane"/>
    <property type="evidence" value="ECO:0007669"/>
    <property type="project" value="UniProtKB-SubCell"/>
</dbReference>
<gene>
    <name evidence="6" type="ORF">MEDL_66222</name>
</gene>
<dbReference type="EMBL" id="CAJPWZ010003251">
    <property type="protein sequence ID" value="CAG2254694.1"/>
    <property type="molecule type" value="Genomic_DNA"/>
</dbReference>
<sequence>MPSFGDSLQDIKPEITVEGSPNIVAIVDFHLDTDSDGNCIDLSRTGIDSLMALKWANEILDKNTPRTTGLLLYDSCGSLTRALKIVGQLINTQGCSNCTEIVGFITFTKEDIQTKVLEVIRPFGIVHVGISQGSQTIFSSDLSLTVAAVSIWKSKAVVRILEEFHWKHIDAFAINSPLASTELELFLKNAFLNDICVRRLQFTDNSSILVNLSSDVVVIFVSGHDNIDELLSRLTSDSSKTFLIVGDSNIDLVTSELGNNTYLLKEQSPVVQNIQQYLENEFSIINKSEPILAEFLKSAALL</sequence>
<evidence type="ECO:0000313" key="7">
    <source>
        <dbReference type="Proteomes" id="UP000683360"/>
    </source>
</evidence>
<dbReference type="Pfam" id="PF01094">
    <property type="entry name" value="ANF_receptor"/>
    <property type="match status" value="1"/>
</dbReference>
<dbReference type="SUPFAM" id="SSF53822">
    <property type="entry name" value="Periplasmic binding protein-like I"/>
    <property type="match status" value="1"/>
</dbReference>
<keyword evidence="3" id="KW-1133">Transmembrane helix</keyword>
<evidence type="ECO:0000256" key="2">
    <source>
        <dbReference type="ARBA" id="ARBA00022692"/>
    </source>
</evidence>
<dbReference type="Gene3D" id="3.40.50.2300">
    <property type="match status" value="1"/>
</dbReference>
<protein>
    <submittedName>
        <fullName evidence="6">V2R</fullName>
    </submittedName>
</protein>
<comment type="caution">
    <text evidence="6">The sequence shown here is derived from an EMBL/GenBank/DDBJ whole genome shotgun (WGS) entry which is preliminary data.</text>
</comment>
<keyword evidence="2" id="KW-0812">Transmembrane</keyword>
<comment type="subcellular location">
    <subcellularLocation>
        <location evidence="1">Membrane</location>
    </subcellularLocation>
</comment>
<keyword evidence="4" id="KW-0472">Membrane</keyword>
<dbReference type="InterPro" id="IPR028082">
    <property type="entry name" value="Peripla_BP_I"/>
</dbReference>
<evidence type="ECO:0000256" key="4">
    <source>
        <dbReference type="ARBA" id="ARBA00023136"/>
    </source>
</evidence>
<proteinExistence type="predicted"/>
<evidence type="ECO:0000313" key="6">
    <source>
        <dbReference type="EMBL" id="CAG2254694.1"/>
    </source>
</evidence>
<evidence type="ECO:0000256" key="1">
    <source>
        <dbReference type="ARBA" id="ARBA00004370"/>
    </source>
</evidence>
<dbReference type="InterPro" id="IPR001828">
    <property type="entry name" value="ANF_lig-bd_rcpt"/>
</dbReference>
<name>A0A8S3VDH9_MYTED</name>
<accession>A0A8S3VDH9</accession>
<dbReference type="Proteomes" id="UP000683360">
    <property type="component" value="Unassembled WGS sequence"/>
</dbReference>
<evidence type="ECO:0000256" key="3">
    <source>
        <dbReference type="ARBA" id="ARBA00022989"/>
    </source>
</evidence>
<organism evidence="6 7">
    <name type="scientific">Mytilus edulis</name>
    <name type="common">Blue mussel</name>
    <dbReference type="NCBI Taxonomy" id="6550"/>
    <lineage>
        <taxon>Eukaryota</taxon>
        <taxon>Metazoa</taxon>
        <taxon>Spiralia</taxon>
        <taxon>Lophotrochozoa</taxon>
        <taxon>Mollusca</taxon>
        <taxon>Bivalvia</taxon>
        <taxon>Autobranchia</taxon>
        <taxon>Pteriomorphia</taxon>
        <taxon>Mytilida</taxon>
        <taxon>Mytiloidea</taxon>
        <taxon>Mytilidae</taxon>
        <taxon>Mytilinae</taxon>
        <taxon>Mytilus</taxon>
    </lineage>
</organism>